<keyword evidence="2" id="KW-1185">Reference proteome</keyword>
<gene>
    <name evidence="1" type="ORF">JG688_00017638</name>
</gene>
<dbReference type="AlphaFoldDB" id="A0A8J5M171"/>
<name>A0A8J5M171_9STRA</name>
<dbReference type="EMBL" id="JAENGY010002738">
    <property type="protein sequence ID" value="KAG6943367.1"/>
    <property type="molecule type" value="Genomic_DNA"/>
</dbReference>
<evidence type="ECO:0000313" key="1">
    <source>
        <dbReference type="EMBL" id="KAG6943367.1"/>
    </source>
</evidence>
<comment type="caution">
    <text evidence="1">The sequence shown here is derived from an EMBL/GenBank/DDBJ whole genome shotgun (WGS) entry which is preliminary data.</text>
</comment>
<accession>A0A8J5M171</accession>
<sequence>MHPAKLHQAGEIKRALHCPWRRECVLVSELHQDRSVQGQVYRPWRREMLKAGSSERGLF</sequence>
<organism evidence="1 2">
    <name type="scientific">Phytophthora aleatoria</name>
    <dbReference type="NCBI Taxonomy" id="2496075"/>
    <lineage>
        <taxon>Eukaryota</taxon>
        <taxon>Sar</taxon>
        <taxon>Stramenopiles</taxon>
        <taxon>Oomycota</taxon>
        <taxon>Peronosporomycetes</taxon>
        <taxon>Peronosporales</taxon>
        <taxon>Peronosporaceae</taxon>
        <taxon>Phytophthora</taxon>
    </lineage>
</organism>
<protein>
    <submittedName>
        <fullName evidence="1">Uncharacterized protein</fullName>
    </submittedName>
</protein>
<reference evidence="1" key="1">
    <citation type="submission" date="2021-01" db="EMBL/GenBank/DDBJ databases">
        <title>Phytophthora aleatoria, a newly-described species from Pinus radiata is distinct from Phytophthora cactorum isolates based on comparative genomics.</title>
        <authorList>
            <person name="Mcdougal R."/>
            <person name="Panda P."/>
            <person name="Williams N."/>
            <person name="Studholme D.J."/>
        </authorList>
    </citation>
    <scope>NUCLEOTIDE SEQUENCE</scope>
    <source>
        <strain evidence="1">NZFS 4037</strain>
    </source>
</reference>
<dbReference type="Proteomes" id="UP000709295">
    <property type="component" value="Unassembled WGS sequence"/>
</dbReference>
<proteinExistence type="predicted"/>
<evidence type="ECO:0000313" key="2">
    <source>
        <dbReference type="Proteomes" id="UP000709295"/>
    </source>
</evidence>